<sequence length="96" mass="10699">MFQWYPSHYRIGAAPVVTLAMVVIAILSRALLPGSALFTWPLMATLPLVLVLHMLLLFDEGSMTKMDAFFYALIHLPLAFVIWTFALVYANGGDLL</sequence>
<proteinExistence type="predicted"/>
<feature type="transmembrane region" description="Helical" evidence="1">
    <location>
        <begin position="12"/>
        <end position="32"/>
    </location>
</feature>
<protein>
    <submittedName>
        <fullName evidence="2">Uncharacterized protein</fullName>
    </submittedName>
</protein>
<evidence type="ECO:0000313" key="2">
    <source>
        <dbReference type="EMBL" id="GAA4900023.1"/>
    </source>
</evidence>
<keyword evidence="1" id="KW-1133">Transmembrane helix</keyword>
<name>A0ABP9FGN3_9GAMM</name>
<evidence type="ECO:0000313" key="3">
    <source>
        <dbReference type="Proteomes" id="UP001499988"/>
    </source>
</evidence>
<organism evidence="2 3">
    <name type="scientific">Ferrimonas pelagia</name>
    <dbReference type="NCBI Taxonomy" id="1177826"/>
    <lineage>
        <taxon>Bacteria</taxon>
        <taxon>Pseudomonadati</taxon>
        <taxon>Pseudomonadota</taxon>
        <taxon>Gammaproteobacteria</taxon>
        <taxon>Alteromonadales</taxon>
        <taxon>Ferrimonadaceae</taxon>
        <taxon>Ferrimonas</taxon>
    </lineage>
</organism>
<dbReference type="EMBL" id="BAABJZ010000102">
    <property type="protein sequence ID" value="GAA4900023.1"/>
    <property type="molecule type" value="Genomic_DNA"/>
</dbReference>
<comment type="caution">
    <text evidence="2">The sequence shown here is derived from an EMBL/GenBank/DDBJ whole genome shotgun (WGS) entry which is preliminary data.</text>
</comment>
<evidence type="ECO:0000256" key="1">
    <source>
        <dbReference type="SAM" id="Phobius"/>
    </source>
</evidence>
<keyword evidence="1" id="KW-0472">Membrane</keyword>
<accession>A0ABP9FGN3</accession>
<feature type="transmembrane region" description="Helical" evidence="1">
    <location>
        <begin position="70"/>
        <end position="90"/>
    </location>
</feature>
<feature type="transmembrane region" description="Helical" evidence="1">
    <location>
        <begin position="38"/>
        <end position="58"/>
    </location>
</feature>
<gene>
    <name evidence="2" type="ORF">GCM10023333_37250</name>
</gene>
<reference evidence="3" key="1">
    <citation type="journal article" date="2019" name="Int. J. Syst. Evol. Microbiol.">
        <title>The Global Catalogue of Microorganisms (GCM) 10K type strain sequencing project: providing services to taxonomists for standard genome sequencing and annotation.</title>
        <authorList>
            <consortium name="The Broad Institute Genomics Platform"/>
            <consortium name="The Broad Institute Genome Sequencing Center for Infectious Disease"/>
            <person name="Wu L."/>
            <person name="Ma J."/>
        </authorList>
    </citation>
    <scope>NUCLEOTIDE SEQUENCE [LARGE SCALE GENOMIC DNA]</scope>
    <source>
        <strain evidence="3">JCM 18401</strain>
    </source>
</reference>
<keyword evidence="1" id="KW-0812">Transmembrane</keyword>
<keyword evidence="3" id="KW-1185">Reference proteome</keyword>
<dbReference type="Proteomes" id="UP001499988">
    <property type="component" value="Unassembled WGS sequence"/>
</dbReference>
<dbReference type="RefSeq" id="WP_345336993.1">
    <property type="nucleotide sequence ID" value="NZ_BAABJZ010000102.1"/>
</dbReference>